<comment type="caution">
    <text evidence="2">The sequence shown here is derived from an EMBL/GenBank/DDBJ whole genome shotgun (WGS) entry which is preliminary data.</text>
</comment>
<feature type="compositionally biased region" description="Polar residues" evidence="1">
    <location>
        <begin position="55"/>
        <end position="104"/>
    </location>
</feature>
<evidence type="ECO:0000313" key="2">
    <source>
        <dbReference type="EMBL" id="KAK8071913.1"/>
    </source>
</evidence>
<dbReference type="EMBL" id="JAQQWM010000003">
    <property type="protein sequence ID" value="KAK8071913.1"/>
    <property type="molecule type" value="Genomic_DNA"/>
</dbReference>
<feature type="region of interest" description="Disordered" evidence="1">
    <location>
        <begin position="54"/>
        <end position="104"/>
    </location>
</feature>
<keyword evidence="3" id="KW-1185">Reference proteome</keyword>
<evidence type="ECO:0000256" key="1">
    <source>
        <dbReference type="SAM" id="MobiDB-lite"/>
    </source>
</evidence>
<evidence type="ECO:0000313" key="3">
    <source>
        <dbReference type="Proteomes" id="UP001446871"/>
    </source>
</evidence>
<protein>
    <submittedName>
        <fullName evidence="2">Uncharacterized protein</fullName>
    </submittedName>
</protein>
<dbReference type="Proteomes" id="UP001446871">
    <property type="component" value="Unassembled WGS sequence"/>
</dbReference>
<gene>
    <name evidence="2" type="ORF">PG996_005261</name>
</gene>
<accession>A0ABR1VPZ9</accession>
<reference evidence="2 3" key="1">
    <citation type="submission" date="2023-01" db="EMBL/GenBank/DDBJ databases">
        <title>Analysis of 21 Apiospora genomes using comparative genomics revels a genus with tremendous synthesis potential of carbohydrate active enzymes and secondary metabolites.</title>
        <authorList>
            <person name="Sorensen T."/>
        </authorList>
    </citation>
    <scope>NUCLEOTIDE SEQUENCE [LARGE SCALE GENOMIC DNA]</scope>
    <source>
        <strain evidence="2 3">CBS 83171</strain>
    </source>
</reference>
<name>A0ABR1VPZ9_9PEZI</name>
<organism evidence="2 3">
    <name type="scientific">Apiospora saccharicola</name>
    <dbReference type="NCBI Taxonomy" id="335842"/>
    <lineage>
        <taxon>Eukaryota</taxon>
        <taxon>Fungi</taxon>
        <taxon>Dikarya</taxon>
        <taxon>Ascomycota</taxon>
        <taxon>Pezizomycotina</taxon>
        <taxon>Sordariomycetes</taxon>
        <taxon>Xylariomycetidae</taxon>
        <taxon>Amphisphaeriales</taxon>
        <taxon>Apiosporaceae</taxon>
        <taxon>Apiospora</taxon>
    </lineage>
</organism>
<feature type="region of interest" description="Disordered" evidence="1">
    <location>
        <begin position="1"/>
        <end position="41"/>
    </location>
</feature>
<feature type="compositionally biased region" description="Polar residues" evidence="1">
    <location>
        <begin position="29"/>
        <end position="41"/>
    </location>
</feature>
<proteinExistence type="predicted"/>
<sequence length="229" mass="25765">MTRLVPLLPSQTPLRSKEPASQPAMLPIDSQSTSYGQNDNWLSSQFVDPQIQDYLDSQSPAPDSPGVIQTQTSDRSSRSATPSQPGTLTFAPSNNGTIDTASRQNGSSCIRYNVEWKVTFNRRSKAEDTEQDVALSPREFWEYSLRRKLENVVKKKLPANRSLQVEDARMIVSDRASAAIYGLCSLLVAYDKNAGSMLARVTYKRRQKRRREPWLRLLCLWALSLGIVL</sequence>